<dbReference type="PROSITE" id="PS51257">
    <property type="entry name" value="PROKAR_LIPOPROTEIN"/>
    <property type="match status" value="1"/>
</dbReference>
<accession>A0ABU9E2I2</accession>
<evidence type="ECO:0000313" key="1">
    <source>
        <dbReference type="EMBL" id="MEK8180663.1"/>
    </source>
</evidence>
<proteinExistence type="predicted"/>
<organism evidence="1 2">
    <name type="scientific">Flavobacterium buctense</name>
    <dbReference type="NCBI Taxonomy" id="1648146"/>
    <lineage>
        <taxon>Bacteria</taxon>
        <taxon>Pseudomonadati</taxon>
        <taxon>Bacteroidota</taxon>
        <taxon>Flavobacteriia</taxon>
        <taxon>Flavobacteriales</taxon>
        <taxon>Flavobacteriaceae</taxon>
        <taxon>Flavobacterium</taxon>
    </lineage>
</organism>
<evidence type="ECO:0000313" key="2">
    <source>
        <dbReference type="Proteomes" id="UP001491349"/>
    </source>
</evidence>
<dbReference type="EMBL" id="JBBPCB010000006">
    <property type="protein sequence ID" value="MEK8180663.1"/>
    <property type="molecule type" value="Genomic_DNA"/>
</dbReference>
<keyword evidence="2" id="KW-1185">Reference proteome</keyword>
<dbReference type="Proteomes" id="UP001491349">
    <property type="component" value="Unassembled WGS sequence"/>
</dbReference>
<evidence type="ECO:0008006" key="3">
    <source>
        <dbReference type="Google" id="ProtNLM"/>
    </source>
</evidence>
<sequence length="151" mass="17442">MRRIILFCCVLLVLSCKSKKNIVENTTTIIKPTEVAAVKKDRAYDLGKRLLETCNTSRFKPFSSAEATEKVRQNATKEKISIICKKINLRNGRFQGLTLLDITHNKITDEYTFRYNIDYEKKMFKRELYVTVDSENKVSAISTKEISPKPL</sequence>
<gene>
    <name evidence="1" type="ORF">WMW71_09970</name>
</gene>
<protein>
    <recommendedName>
        <fullName evidence="3">Lipoprotein</fullName>
    </recommendedName>
</protein>
<reference evidence="1 2" key="1">
    <citation type="submission" date="2024-04" db="EMBL/GenBank/DDBJ databases">
        <title>draft genome sequnece of Flavobacterium buctense JCM 30750.</title>
        <authorList>
            <person name="Kim D.-U."/>
        </authorList>
    </citation>
    <scope>NUCLEOTIDE SEQUENCE [LARGE SCALE GENOMIC DNA]</scope>
    <source>
        <strain evidence="1 2">JCM 30750</strain>
    </source>
</reference>
<name>A0ABU9E2I2_9FLAO</name>
<comment type="caution">
    <text evidence="1">The sequence shown here is derived from an EMBL/GenBank/DDBJ whole genome shotgun (WGS) entry which is preliminary data.</text>
</comment>
<dbReference type="RefSeq" id="WP_187660778.1">
    <property type="nucleotide sequence ID" value="NZ_JACTAB010000006.1"/>
</dbReference>